<sequence length="180" mass="20083">MNQFLPLVGQESKKVEDGCAAPASRLDFTDPSVQKQTSQIQFLLDRVYIIEDDWEKLQETLSKISKQMRGTIRDSETNLQIAIEKARRLMDSVGTNHRLTNEAHASTEMILDCGFFLKKNLADDNPSSEQGSRSVMSNNNGFADQSTNSCEKSDSTYSTSHQSSDQLESFPSYDGISNGE</sequence>
<dbReference type="Proteomes" id="UP000283509">
    <property type="component" value="Unassembled WGS sequence"/>
</dbReference>
<evidence type="ECO:0000256" key="1">
    <source>
        <dbReference type="SAM" id="MobiDB-lite"/>
    </source>
</evidence>
<evidence type="ECO:0000313" key="3">
    <source>
        <dbReference type="Proteomes" id="UP000283509"/>
    </source>
</evidence>
<keyword evidence="3" id="KW-1185">Reference proteome</keyword>
<reference evidence="2 3" key="1">
    <citation type="submission" date="2018-04" db="EMBL/GenBank/DDBJ databases">
        <authorList>
            <person name="Zhang X."/>
            <person name="Yuan J."/>
            <person name="Li F."/>
            <person name="Xiang J."/>
        </authorList>
    </citation>
    <scope>NUCLEOTIDE SEQUENCE [LARGE SCALE GENOMIC DNA]</scope>
    <source>
        <tissue evidence="2">Muscle</tissue>
    </source>
</reference>
<organism evidence="2 3">
    <name type="scientific">Penaeus vannamei</name>
    <name type="common">Whiteleg shrimp</name>
    <name type="synonym">Litopenaeus vannamei</name>
    <dbReference type="NCBI Taxonomy" id="6689"/>
    <lineage>
        <taxon>Eukaryota</taxon>
        <taxon>Metazoa</taxon>
        <taxon>Ecdysozoa</taxon>
        <taxon>Arthropoda</taxon>
        <taxon>Crustacea</taxon>
        <taxon>Multicrustacea</taxon>
        <taxon>Malacostraca</taxon>
        <taxon>Eumalacostraca</taxon>
        <taxon>Eucarida</taxon>
        <taxon>Decapoda</taxon>
        <taxon>Dendrobranchiata</taxon>
        <taxon>Penaeoidea</taxon>
        <taxon>Penaeidae</taxon>
        <taxon>Penaeus</taxon>
    </lineage>
</organism>
<dbReference type="EMBL" id="QCYY01002990">
    <property type="protein sequence ID" value="ROT66134.1"/>
    <property type="molecule type" value="Genomic_DNA"/>
</dbReference>
<feature type="region of interest" description="Disordered" evidence="1">
    <location>
        <begin position="124"/>
        <end position="180"/>
    </location>
</feature>
<evidence type="ECO:0000313" key="2">
    <source>
        <dbReference type="EMBL" id="ROT66134.1"/>
    </source>
</evidence>
<feature type="compositionally biased region" description="Polar residues" evidence="1">
    <location>
        <begin position="125"/>
        <end position="150"/>
    </location>
</feature>
<name>A0A423SPP1_PENVA</name>
<feature type="compositionally biased region" description="Low complexity" evidence="1">
    <location>
        <begin position="155"/>
        <end position="166"/>
    </location>
</feature>
<protein>
    <submittedName>
        <fullName evidence="2">Uncharacterized protein</fullName>
    </submittedName>
</protein>
<reference evidence="2 3" key="2">
    <citation type="submission" date="2019-01" db="EMBL/GenBank/DDBJ databases">
        <title>The decoding of complex shrimp genome reveals the adaptation for benthos swimmer, frequently molting mechanism and breeding impact on genome.</title>
        <authorList>
            <person name="Sun Y."/>
            <person name="Gao Y."/>
            <person name="Yu Y."/>
        </authorList>
    </citation>
    <scope>NUCLEOTIDE SEQUENCE [LARGE SCALE GENOMIC DNA]</scope>
    <source>
        <tissue evidence="2">Muscle</tissue>
    </source>
</reference>
<proteinExistence type="predicted"/>
<dbReference type="AlphaFoldDB" id="A0A423SPP1"/>
<gene>
    <name evidence="2" type="ORF">C7M84_015902</name>
</gene>
<comment type="caution">
    <text evidence="2">The sequence shown here is derived from an EMBL/GenBank/DDBJ whole genome shotgun (WGS) entry which is preliminary data.</text>
</comment>
<accession>A0A423SPP1</accession>